<reference evidence="2" key="1">
    <citation type="submission" date="2014-11" db="EMBL/GenBank/DDBJ databases">
        <authorList>
            <person name="Otto D Thomas"/>
            <person name="Naeem Raeece"/>
        </authorList>
    </citation>
    <scope>NUCLEOTIDE SEQUENCE</scope>
</reference>
<gene>
    <name evidence="2" type="ORF">Cvel_31524</name>
</gene>
<organism evidence="2">
    <name type="scientific">Chromera velia CCMP2878</name>
    <dbReference type="NCBI Taxonomy" id="1169474"/>
    <lineage>
        <taxon>Eukaryota</taxon>
        <taxon>Sar</taxon>
        <taxon>Alveolata</taxon>
        <taxon>Colpodellida</taxon>
        <taxon>Chromeraceae</taxon>
        <taxon>Chromera</taxon>
    </lineage>
</organism>
<dbReference type="AlphaFoldDB" id="A0A0G4HTQ8"/>
<evidence type="ECO:0000313" key="2">
    <source>
        <dbReference type="EMBL" id="CEM47763.1"/>
    </source>
</evidence>
<dbReference type="PhylomeDB" id="A0A0G4HTQ8"/>
<proteinExistence type="predicted"/>
<name>A0A0G4HTQ8_9ALVE</name>
<dbReference type="EMBL" id="CDMZ01003831">
    <property type="protein sequence ID" value="CEM47763.1"/>
    <property type="molecule type" value="Genomic_DNA"/>
</dbReference>
<sequence length="272" mass="29193">MFGDQVVVKINEKSLELAGVEVTYLHCDKENSHLATVLHRAPVLDKGIETHTVLEVHLVWLKPDPGQTRPEQVMAGAPTKVGGSRGSSLVGHLSTEAAAGTTRAPRPQEVGGAAAHGPRVAGLEVRGRVEGDGNGEGVEAQKYSVIPPSASADAAAQPSRVNQKEEEWGRVKEELFGDRALEMKAEEGQVQEEGGAMLIAKQGQLTLPQTQSNRPSPPTKIPYSRRMLQSHSDVCKYSEEFGGDAPFLALASFQKGVTMLPTSREEIARGEF</sequence>
<protein>
    <submittedName>
        <fullName evidence="2">Uncharacterized protein</fullName>
    </submittedName>
</protein>
<evidence type="ECO:0000256" key="1">
    <source>
        <dbReference type="SAM" id="MobiDB-lite"/>
    </source>
</evidence>
<feature type="region of interest" description="Disordered" evidence="1">
    <location>
        <begin position="98"/>
        <end position="117"/>
    </location>
</feature>
<dbReference type="VEuPathDB" id="CryptoDB:Cvel_31524"/>
<accession>A0A0G4HTQ8</accession>